<gene>
    <name evidence="12" type="primary">mntB_1</name>
    <name evidence="12" type="ORF">Pan216_54820</name>
</gene>
<evidence type="ECO:0000256" key="1">
    <source>
        <dbReference type="ARBA" id="ARBA00004651"/>
    </source>
</evidence>
<dbReference type="InterPro" id="IPR001367">
    <property type="entry name" value="Fe_dep_repressor"/>
</dbReference>
<dbReference type="GO" id="GO:0055085">
    <property type="term" value="P:transmembrane transport"/>
    <property type="evidence" value="ECO:0007669"/>
    <property type="project" value="InterPro"/>
</dbReference>
<dbReference type="KEGG" id="knv:Pan216_54820"/>
<dbReference type="SUPFAM" id="SSF47979">
    <property type="entry name" value="Iron-dependent repressor protein, dimerization domain"/>
    <property type="match status" value="1"/>
</dbReference>
<dbReference type="RefSeq" id="WP_145262901.1">
    <property type="nucleotide sequence ID" value="NZ_CP036279.1"/>
</dbReference>
<dbReference type="PANTHER" id="PTHR30477">
    <property type="entry name" value="ABC-TRANSPORTER METAL-BINDING PROTEIN"/>
    <property type="match status" value="1"/>
</dbReference>
<dbReference type="Gene3D" id="1.10.10.10">
    <property type="entry name" value="Winged helix-like DNA-binding domain superfamily/Winged helix DNA-binding domain"/>
    <property type="match status" value="1"/>
</dbReference>
<proteinExistence type="inferred from homology"/>
<dbReference type="EMBL" id="CP036279">
    <property type="protein sequence ID" value="QDU64592.1"/>
    <property type="molecule type" value="Genomic_DNA"/>
</dbReference>
<feature type="transmembrane region" description="Helical" evidence="10">
    <location>
        <begin position="178"/>
        <end position="201"/>
    </location>
</feature>
<evidence type="ECO:0000259" key="11">
    <source>
        <dbReference type="Pfam" id="PF02742"/>
    </source>
</evidence>
<feature type="transmembrane region" description="Helical" evidence="10">
    <location>
        <begin position="207"/>
        <end position="227"/>
    </location>
</feature>
<name>A0A518BC78_9BACT</name>
<reference evidence="12 13" key="1">
    <citation type="submission" date="2019-02" db="EMBL/GenBank/DDBJ databases">
        <title>Deep-cultivation of Planctomycetes and their phenomic and genomic characterization uncovers novel biology.</title>
        <authorList>
            <person name="Wiegand S."/>
            <person name="Jogler M."/>
            <person name="Boedeker C."/>
            <person name="Pinto D."/>
            <person name="Vollmers J."/>
            <person name="Rivas-Marin E."/>
            <person name="Kohn T."/>
            <person name="Peeters S.H."/>
            <person name="Heuer A."/>
            <person name="Rast P."/>
            <person name="Oberbeckmann S."/>
            <person name="Bunk B."/>
            <person name="Jeske O."/>
            <person name="Meyerdierks A."/>
            <person name="Storesund J.E."/>
            <person name="Kallscheuer N."/>
            <person name="Luecker S."/>
            <person name="Lage O.M."/>
            <person name="Pohl T."/>
            <person name="Merkel B.J."/>
            <person name="Hornburger P."/>
            <person name="Mueller R.-W."/>
            <person name="Bruemmer F."/>
            <person name="Labrenz M."/>
            <person name="Spormann A.M."/>
            <person name="Op den Camp H."/>
            <person name="Overmann J."/>
            <person name="Amann R."/>
            <person name="Jetten M.S.M."/>
            <person name="Mascher T."/>
            <person name="Medema M.H."/>
            <person name="Devos D.P."/>
            <person name="Kaster A.-K."/>
            <person name="Ovreas L."/>
            <person name="Rohde M."/>
            <person name="Galperin M.Y."/>
            <person name="Jogler C."/>
        </authorList>
    </citation>
    <scope>NUCLEOTIDE SEQUENCE [LARGE SCALE GENOMIC DNA]</scope>
    <source>
        <strain evidence="12 13">Pan216</strain>
    </source>
</reference>
<feature type="transmembrane region" description="Helical" evidence="10">
    <location>
        <begin position="96"/>
        <end position="117"/>
    </location>
</feature>
<dbReference type="InterPro" id="IPR022689">
    <property type="entry name" value="Iron_dep_repressor"/>
</dbReference>
<dbReference type="GO" id="GO:0043190">
    <property type="term" value="C:ATP-binding cassette (ABC) transporter complex"/>
    <property type="evidence" value="ECO:0007669"/>
    <property type="project" value="InterPro"/>
</dbReference>
<feature type="transmembrane region" description="Helical" evidence="10">
    <location>
        <begin position="234"/>
        <end position="253"/>
    </location>
</feature>
<keyword evidence="4" id="KW-1003">Cell membrane</keyword>
<feature type="transmembrane region" description="Helical" evidence="10">
    <location>
        <begin position="147"/>
        <end position="166"/>
    </location>
</feature>
<evidence type="ECO:0000313" key="12">
    <source>
        <dbReference type="EMBL" id="QDU64592.1"/>
    </source>
</evidence>
<evidence type="ECO:0000256" key="10">
    <source>
        <dbReference type="SAM" id="Phobius"/>
    </source>
</evidence>
<dbReference type="SMART" id="SM00529">
    <property type="entry name" value="HTH_DTXR"/>
    <property type="match status" value="1"/>
</dbReference>
<dbReference type="SUPFAM" id="SSF81345">
    <property type="entry name" value="ABC transporter involved in vitamin B12 uptake, BtuC"/>
    <property type="match status" value="1"/>
</dbReference>
<dbReference type="Gene3D" id="1.10.3470.10">
    <property type="entry name" value="ABC transporter involved in vitamin B12 uptake, BtuC"/>
    <property type="match status" value="1"/>
</dbReference>
<keyword evidence="3 8" id="KW-0813">Transport</keyword>
<dbReference type="GO" id="GO:0046983">
    <property type="term" value="F:protein dimerization activity"/>
    <property type="evidence" value="ECO:0007669"/>
    <property type="project" value="InterPro"/>
</dbReference>
<comment type="subcellular location">
    <subcellularLocation>
        <location evidence="1 8">Cell membrane</location>
        <topology evidence="1 8">Multi-pass membrane protein</topology>
    </subcellularLocation>
</comment>
<dbReference type="GO" id="GO:0003700">
    <property type="term" value="F:DNA-binding transcription factor activity"/>
    <property type="evidence" value="ECO:0007669"/>
    <property type="project" value="InterPro"/>
</dbReference>
<evidence type="ECO:0000256" key="9">
    <source>
        <dbReference type="SAM" id="MobiDB-lite"/>
    </source>
</evidence>
<evidence type="ECO:0000256" key="2">
    <source>
        <dbReference type="ARBA" id="ARBA00008034"/>
    </source>
</evidence>
<evidence type="ECO:0000313" key="13">
    <source>
        <dbReference type="Proteomes" id="UP000317093"/>
    </source>
</evidence>
<feature type="transmembrane region" description="Helical" evidence="10">
    <location>
        <begin position="12"/>
        <end position="34"/>
    </location>
</feature>
<dbReference type="InterPro" id="IPR036421">
    <property type="entry name" value="Fe_dep_repressor_sf"/>
</dbReference>
<keyword evidence="7 10" id="KW-0472">Membrane</keyword>
<dbReference type="GO" id="GO:0046914">
    <property type="term" value="F:transition metal ion binding"/>
    <property type="evidence" value="ECO:0007669"/>
    <property type="project" value="InterPro"/>
</dbReference>
<accession>A0A518BC78</accession>
<dbReference type="GO" id="GO:0010043">
    <property type="term" value="P:response to zinc ion"/>
    <property type="evidence" value="ECO:0007669"/>
    <property type="project" value="TreeGrafter"/>
</dbReference>
<feature type="transmembrane region" description="Helical" evidence="10">
    <location>
        <begin position="259"/>
        <end position="278"/>
    </location>
</feature>
<keyword evidence="6 10" id="KW-1133">Transmembrane helix</keyword>
<comment type="similarity">
    <text evidence="2 8">Belongs to the ABC-3 integral membrane protein family.</text>
</comment>
<evidence type="ECO:0000256" key="3">
    <source>
        <dbReference type="ARBA" id="ARBA00022448"/>
    </source>
</evidence>
<dbReference type="OrthoDB" id="9788905at2"/>
<evidence type="ECO:0000256" key="8">
    <source>
        <dbReference type="RuleBase" id="RU003943"/>
    </source>
</evidence>
<dbReference type="PANTHER" id="PTHR30477:SF8">
    <property type="entry name" value="METAL TRANSPORT SYSTEM MEMBRANE PROTEIN CT_070-RELATED"/>
    <property type="match status" value="1"/>
</dbReference>
<keyword evidence="5 8" id="KW-0812">Transmembrane</keyword>
<dbReference type="InterPro" id="IPR037294">
    <property type="entry name" value="ABC_BtuC-like"/>
</dbReference>
<evidence type="ECO:0000256" key="4">
    <source>
        <dbReference type="ARBA" id="ARBA00022475"/>
    </source>
</evidence>
<dbReference type="Pfam" id="PF00950">
    <property type="entry name" value="ABC-3"/>
    <property type="match status" value="1"/>
</dbReference>
<keyword evidence="13" id="KW-1185">Reference proteome</keyword>
<organism evidence="12 13">
    <name type="scientific">Kolteria novifilia</name>
    <dbReference type="NCBI Taxonomy" id="2527975"/>
    <lineage>
        <taxon>Bacteria</taxon>
        <taxon>Pseudomonadati</taxon>
        <taxon>Planctomycetota</taxon>
        <taxon>Planctomycetia</taxon>
        <taxon>Kolteriales</taxon>
        <taxon>Kolteriaceae</taxon>
        <taxon>Kolteria</taxon>
    </lineage>
</organism>
<protein>
    <submittedName>
        <fullName evidence="12">Manganese transport system membrane protein MntB</fullName>
    </submittedName>
</protein>
<feature type="region of interest" description="Disordered" evidence="9">
    <location>
        <begin position="414"/>
        <end position="437"/>
    </location>
</feature>
<feature type="transmembrane region" description="Helical" evidence="10">
    <location>
        <begin position="65"/>
        <end position="84"/>
    </location>
</feature>
<feature type="domain" description="Iron dependent repressor metal binding and dimerisation" evidence="11">
    <location>
        <begin position="361"/>
        <end position="429"/>
    </location>
</feature>
<evidence type="ECO:0000256" key="6">
    <source>
        <dbReference type="ARBA" id="ARBA00022989"/>
    </source>
</evidence>
<dbReference type="Pfam" id="PF02742">
    <property type="entry name" value="Fe_dep_repr_C"/>
    <property type="match status" value="1"/>
</dbReference>
<dbReference type="InterPro" id="IPR036388">
    <property type="entry name" value="WH-like_DNA-bd_sf"/>
</dbReference>
<evidence type="ECO:0000256" key="5">
    <source>
        <dbReference type="ARBA" id="ARBA00022692"/>
    </source>
</evidence>
<evidence type="ECO:0000256" key="7">
    <source>
        <dbReference type="ARBA" id="ARBA00023136"/>
    </source>
</evidence>
<dbReference type="InterPro" id="IPR001626">
    <property type="entry name" value="ABC_TroCD"/>
</dbReference>
<dbReference type="Proteomes" id="UP000317093">
    <property type="component" value="Chromosome"/>
</dbReference>
<dbReference type="AlphaFoldDB" id="A0A518BC78"/>
<sequence>MSLTTSDFLAAWWTIAVGTLSNASCAILGCYLLLRRMSLLGDAISHAILPGIAIAFLLTGKIASFPIFLGAMGIGVLTAFLTQLIHRGGVTEDASLGVVFTSLFAIGVIMVSAIHSVDLDPGCVLYGLIDAVPLTTQPFLGFEVPPAVGTMGSVLIVVLLFVNIFWKELKLVSFDPDLATSMGISATLVHYLLMAMVAGVTVTSFEAVGAILVVAMLIVPAATAHLLTDRLWSMMLVAVGVGFLSSLFGYIGALLLDTSVAGMMSVVAGLLFLLAVFFSPRYGVVSKVWHNLALTLRISGEDIIATIYRAEERAGGKTSGAGIGLGESLRAAGGGIVGWLAVAGFWWQGLLDCRGSLLILTPDGRRRARSLVRSHRLWELFLEENVELPLDHLHDPAERVEHFIDRHLQEELNDVLESPRKDPHGRPIPPLDSMDEA</sequence>
<dbReference type="CDD" id="cd06550">
    <property type="entry name" value="TM_ABC_iron-siderophores_like"/>
    <property type="match status" value="1"/>
</dbReference>
<feature type="transmembrane region" description="Helical" evidence="10">
    <location>
        <begin position="39"/>
        <end position="59"/>
    </location>
</feature>